<sequence length="356" mass="37626">MASTVLPQPRAVFTAKKGPRTEAPTAKADRFARQAQLLAKAEGAPDSLERLLAVCRLLLTFCTDLLRPSTLARDMPVLILGQHYLSHRAVTGPSQDEQLRVLLQEVCAYDSAVNFTAPPNKISSRLASLQLALCPAIHSKSSSLRNSKSGPLVVSVSGEGHATFWLHEEEYTFRLPSLLLQDASVQPCKVDLAGTLQVECSGTGMAATLKCSAGGRIKGAVSRLAAFAKEDMVLVSGHWTEQVLVSTPDSDAEGVLFDANEAGGPLVSEVDLHSLGPMQHPRLWSAILDALQDAKAIQQAKGRALSAGVGSGAGPLGPLPPCIVAARATGQRLIYRMQYVLGRPPSAQVGSLGAQT</sequence>
<evidence type="ECO:0000313" key="2">
    <source>
        <dbReference type="Proteomes" id="UP001489004"/>
    </source>
</evidence>
<keyword evidence="2" id="KW-1185">Reference proteome</keyword>
<evidence type="ECO:0000313" key="1">
    <source>
        <dbReference type="EMBL" id="KAK9823962.1"/>
    </source>
</evidence>
<dbReference type="Proteomes" id="UP001489004">
    <property type="component" value="Unassembled WGS sequence"/>
</dbReference>
<accession>A0AAW1QR82</accession>
<dbReference type="InterPro" id="IPR037239">
    <property type="entry name" value="OSBP_sf"/>
</dbReference>
<dbReference type="Gene3D" id="2.40.160.120">
    <property type="match status" value="1"/>
</dbReference>
<dbReference type="AlphaFoldDB" id="A0AAW1QR82"/>
<protein>
    <submittedName>
        <fullName evidence="1">Uncharacterized protein</fullName>
    </submittedName>
</protein>
<dbReference type="EMBL" id="JALJOR010000002">
    <property type="protein sequence ID" value="KAK9823962.1"/>
    <property type="molecule type" value="Genomic_DNA"/>
</dbReference>
<name>A0AAW1QR82_9CHLO</name>
<reference evidence="1 2" key="1">
    <citation type="journal article" date="2024" name="Nat. Commun.">
        <title>Phylogenomics reveals the evolutionary origins of lichenization in chlorophyte algae.</title>
        <authorList>
            <person name="Puginier C."/>
            <person name="Libourel C."/>
            <person name="Otte J."/>
            <person name="Skaloud P."/>
            <person name="Haon M."/>
            <person name="Grisel S."/>
            <person name="Petersen M."/>
            <person name="Berrin J.G."/>
            <person name="Delaux P.M."/>
            <person name="Dal Grande F."/>
            <person name="Keller J."/>
        </authorList>
    </citation>
    <scope>NUCLEOTIDE SEQUENCE [LARGE SCALE GENOMIC DNA]</scope>
    <source>
        <strain evidence="1 2">SAG 2043</strain>
    </source>
</reference>
<dbReference type="SUPFAM" id="SSF144000">
    <property type="entry name" value="Oxysterol-binding protein-like"/>
    <property type="match status" value="1"/>
</dbReference>
<gene>
    <name evidence="1" type="ORF">WJX72_006680</name>
</gene>
<proteinExistence type="predicted"/>
<organism evidence="1 2">
    <name type="scientific">[Myrmecia] bisecta</name>
    <dbReference type="NCBI Taxonomy" id="41462"/>
    <lineage>
        <taxon>Eukaryota</taxon>
        <taxon>Viridiplantae</taxon>
        <taxon>Chlorophyta</taxon>
        <taxon>core chlorophytes</taxon>
        <taxon>Trebouxiophyceae</taxon>
        <taxon>Trebouxiales</taxon>
        <taxon>Trebouxiaceae</taxon>
        <taxon>Myrmecia</taxon>
    </lineage>
</organism>
<comment type="caution">
    <text evidence="1">The sequence shown here is derived from an EMBL/GenBank/DDBJ whole genome shotgun (WGS) entry which is preliminary data.</text>
</comment>